<feature type="region of interest" description="Disordered" evidence="1">
    <location>
        <begin position="111"/>
        <end position="367"/>
    </location>
</feature>
<feature type="compositionally biased region" description="Polar residues" evidence="1">
    <location>
        <begin position="399"/>
        <end position="415"/>
    </location>
</feature>
<proteinExistence type="predicted"/>
<name>A0A085N194_9BILA</name>
<gene>
    <name evidence="2" type="ORF">M514_11887</name>
</gene>
<dbReference type="AlphaFoldDB" id="A0A085N194"/>
<dbReference type="EMBL" id="KL367578">
    <property type="protein sequence ID" value="KFD63240.1"/>
    <property type="molecule type" value="Genomic_DNA"/>
</dbReference>
<feature type="compositionally biased region" description="Polar residues" evidence="1">
    <location>
        <begin position="198"/>
        <end position="221"/>
    </location>
</feature>
<protein>
    <submittedName>
        <fullName evidence="2">Uncharacterized protein</fullName>
    </submittedName>
</protein>
<evidence type="ECO:0000313" key="2">
    <source>
        <dbReference type="EMBL" id="KFD63240.1"/>
    </source>
</evidence>
<feature type="compositionally biased region" description="Low complexity" evidence="1">
    <location>
        <begin position="302"/>
        <end position="328"/>
    </location>
</feature>
<feature type="compositionally biased region" description="Low complexity" evidence="1">
    <location>
        <begin position="8"/>
        <end position="26"/>
    </location>
</feature>
<evidence type="ECO:0000256" key="1">
    <source>
        <dbReference type="SAM" id="MobiDB-lite"/>
    </source>
</evidence>
<reference evidence="2" key="1">
    <citation type="journal article" date="2014" name="Nat. Genet.">
        <title>Genome and transcriptome of the porcine whipworm Trichuris suis.</title>
        <authorList>
            <person name="Jex A.R."/>
            <person name="Nejsum P."/>
            <person name="Schwarz E.M."/>
            <person name="Hu L."/>
            <person name="Young N.D."/>
            <person name="Hall R.S."/>
            <person name="Korhonen P.K."/>
            <person name="Liao S."/>
            <person name="Thamsborg S."/>
            <person name="Xia J."/>
            <person name="Xu P."/>
            <person name="Wang S."/>
            <person name="Scheerlinck J.P."/>
            <person name="Hofmann A."/>
            <person name="Sternberg P.W."/>
            <person name="Wang J."/>
            <person name="Gasser R.B."/>
        </authorList>
    </citation>
    <scope>NUCLEOTIDE SEQUENCE [LARGE SCALE GENOMIC DNA]</scope>
    <source>
        <strain evidence="2">DCEP-RM93F</strain>
    </source>
</reference>
<feature type="non-terminal residue" evidence="2">
    <location>
        <position position="1"/>
    </location>
</feature>
<feature type="compositionally biased region" description="Polar residues" evidence="1">
    <location>
        <begin position="33"/>
        <end position="46"/>
    </location>
</feature>
<feature type="compositionally biased region" description="Polar residues" evidence="1">
    <location>
        <begin position="347"/>
        <end position="358"/>
    </location>
</feature>
<sequence>GPKQQDVTPAPTTPLTAASILTTLPSVKEQEENSTPPRDLQVSTEITTEDYRKDEQNGSSTTPTSRSPIEENDLGLSFLKVPVEASLCQFHKSFQELIEMYDLSFFGEQKKPSPTPVDGRKPESVNTTTATAKKVSRNDSSVVQDKQEKEVLPSKTTTKVTENDSSSIPTQRTPVTYAKQEVNRATTPSTPSAQTQQNPEKVTLSTPASVEQDTKKVTLTTAAAPIKQKPQQVALSTPAVKEQESQHVPISTPASKKQQSQQVTTSKPAPKKQEPQKDILTTAAQIKQEPQKDILTTAAPIKQQPQQVTTSKPTPKKQQSQQVTTSKPASKKEEPQKDILTTAARIKQQSQQVATSKPTPKKQESKQVILTTAASIKQEPVENALSTLAARTEQEAVQAGSSTPSSPIGQKATSGRNIGMARATVRAGAKLPFTSPAYLPGMQLSFSFMENARSMAITLTAGKEQLFVLGMEGGIGACWLRKTLSTFQEWLTTTAVDKDRFKMMPPVRQNGTRYIWLYLLQDKIRIIDEPDGHEKGERYISCDLAGRNDIKVKVEGDIYLYQYFPA</sequence>
<feature type="region of interest" description="Disordered" evidence="1">
    <location>
        <begin position="392"/>
        <end position="415"/>
    </location>
</feature>
<feature type="compositionally biased region" description="Low complexity" evidence="1">
    <location>
        <begin position="185"/>
        <end position="197"/>
    </location>
</feature>
<feature type="compositionally biased region" description="Low complexity" evidence="1">
    <location>
        <begin position="255"/>
        <end position="267"/>
    </location>
</feature>
<feature type="region of interest" description="Disordered" evidence="1">
    <location>
        <begin position="1"/>
        <end position="71"/>
    </location>
</feature>
<accession>A0A085N194</accession>
<dbReference type="Proteomes" id="UP000030758">
    <property type="component" value="Unassembled WGS sequence"/>
</dbReference>
<organism evidence="2">
    <name type="scientific">Trichuris suis</name>
    <name type="common">pig whipworm</name>
    <dbReference type="NCBI Taxonomy" id="68888"/>
    <lineage>
        <taxon>Eukaryota</taxon>
        <taxon>Metazoa</taxon>
        <taxon>Ecdysozoa</taxon>
        <taxon>Nematoda</taxon>
        <taxon>Enoplea</taxon>
        <taxon>Dorylaimia</taxon>
        <taxon>Trichinellida</taxon>
        <taxon>Trichuridae</taxon>
        <taxon>Trichuris</taxon>
    </lineage>
</organism>
<feature type="compositionally biased region" description="Polar residues" evidence="1">
    <location>
        <begin position="57"/>
        <end position="67"/>
    </location>
</feature>
<feature type="compositionally biased region" description="Polar residues" evidence="1">
    <location>
        <begin position="154"/>
        <end position="174"/>
    </location>
</feature>